<dbReference type="PANTHER" id="PTHR31734">
    <property type="entry name" value="AUXIN-RESPONSIVE PROTEIN IAA17"/>
    <property type="match status" value="1"/>
</dbReference>
<dbReference type="PROSITE" id="PS51745">
    <property type="entry name" value="PB1"/>
    <property type="match status" value="1"/>
</dbReference>
<evidence type="ECO:0000256" key="8">
    <source>
        <dbReference type="RuleBase" id="RU004549"/>
    </source>
</evidence>
<evidence type="ECO:0000259" key="9">
    <source>
        <dbReference type="PROSITE" id="PS51745"/>
    </source>
</evidence>
<comment type="similarity">
    <text evidence="2 8">Belongs to the Aux/IAA family.</text>
</comment>
<gene>
    <name evidence="10" type="ORF">HHK36_004548</name>
</gene>
<sequence>MRGVFYGVFRAPPVVGWPPVCAFRRNLALPPKPEMESKPAATPLAAEAIKKSQDSMYVKVNLEGYAVGRKINLKAHDGYESLSHALQKMFDNFFLDYTNLFVKFLCNDQLTTQRIKKWLMMKKKKKMRLNLPNMFLFMKTMKVTECWSATYHGSETEMMNLSLIFSSWKWGELNSKLSPESATGHQVNAVEKIKHVISYACLSFISRSVVI</sequence>
<dbReference type="PANTHER" id="PTHR31734:SF120">
    <property type="entry name" value="AUXIN-RESPONSIVE PROTEIN IAA25"/>
    <property type="match status" value="1"/>
</dbReference>
<feature type="domain" description="PB1" evidence="9">
    <location>
        <begin position="55"/>
        <end position="134"/>
    </location>
</feature>
<comment type="function">
    <text evidence="8">Aux/IAA proteins are short-lived transcriptional factors that function as repressors of early auxin response genes at low auxin concentrations.</text>
</comment>
<comment type="subunit">
    <text evidence="8">Homodimers and heterodimers.</text>
</comment>
<comment type="caution">
    <text evidence="10">The sequence shown here is derived from an EMBL/GenBank/DDBJ whole genome shotgun (WGS) entry which is preliminary data.</text>
</comment>
<dbReference type="AlphaFoldDB" id="A0A834ZQ84"/>
<comment type="subcellular location">
    <subcellularLocation>
        <location evidence="1 8">Nucleus</location>
    </subcellularLocation>
</comment>
<evidence type="ECO:0000256" key="7">
    <source>
        <dbReference type="ARBA" id="ARBA00023294"/>
    </source>
</evidence>
<name>A0A834ZQ84_TETSI</name>
<keyword evidence="7 8" id="KW-0927">Auxin signaling pathway</keyword>
<dbReference type="Gene3D" id="3.10.20.90">
    <property type="entry name" value="Phosphatidylinositol 3-kinase Catalytic Subunit, Chain A, domain 1"/>
    <property type="match status" value="1"/>
</dbReference>
<proteinExistence type="inferred from homology"/>
<keyword evidence="6 8" id="KW-0539">Nucleus</keyword>
<dbReference type="OrthoDB" id="615826at2759"/>
<dbReference type="Proteomes" id="UP000655225">
    <property type="component" value="Unassembled WGS sequence"/>
</dbReference>
<protein>
    <recommendedName>
        <fullName evidence="8">Auxin-responsive protein</fullName>
    </recommendedName>
</protein>
<evidence type="ECO:0000313" key="11">
    <source>
        <dbReference type="Proteomes" id="UP000655225"/>
    </source>
</evidence>
<dbReference type="GO" id="GO:0009734">
    <property type="term" value="P:auxin-activated signaling pathway"/>
    <property type="evidence" value="ECO:0007669"/>
    <property type="project" value="UniProtKB-UniRule"/>
</dbReference>
<keyword evidence="3 8" id="KW-0678">Repressor</keyword>
<keyword evidence="5 8" id="KW-0804">Transcription</keyword>
<dbReference type="InterPro" id="IPR003311">
    <property type="entry name" value="AUX_IAA"/>
</dbReference>
<organism evidence="10 11">
    <name type="scientific">Tetracentron sinense</name>
    <name type="common">Spur-leaf</name>
    <dbReference type="NCBI Taxonomy" id="13715"/>
    <lineage>
        <taxon>Eukaryota</taxon>
        <taxon>Viridiplantae</taxon>
        <taxon>Streptophyta</taxon>
        <taxon>Embryophyta</taxon>
        <taxon>Tracheophyta</taxon>
        <taxon>Spermatophyta</taxon>
        <taxon>Magnoliopsida</taxon>
        <taxon>Trochodendrales</taxon>
        <taxon>Trochodendraceae</taxon>
        <taxon>Tetracentron</taxon>
    </lineage>
</organism>
<keyword evidence="4 8" id="KW-0805">Transcription regulation</keyword>
<reference evidence="10 11" key="1">
    <citation type="submission" date="2020-04" db="EMBL/GenBank/DDBJ databases">
        <title>Plant Genome Project.</title>
        <authorList>
            <person name="Zhang R.-G."/>
        </authorList>
    </citation>
    <scope>NUCLEOTIDE SEQUENCE [LARGE SCALE GENOMIC DNA]</scope>
    <source>
        <strain evidence="10">YNK0</strain>
        <tissue evidence="10">Leaf</tissue>
    </source>
</reference>
<evidence type="ECO:0000256" key="2">
    <source>
        <dbReference type="ARBA" id="ARBA00006728"/>
    </source>
</evidence>
<dbReference type="InterPro" id="IPR053793">
    <property type="entry name" value="PB1-like"/>
</dbReference>
<accession>A0A834ZQ84</accession>
<evidence type="ECO:0000256" key="4">
    <source>
        <dbReference type="ARBA" id="ARBA00023015"/>
    </source>
</evidence>
<evidence type="ECO:0000256" key="6">
    <source>
        <dbReference type="ARBA" id="ARBA00023242"/>
    </source>
</evidence>
<evidence type="ECO:0000256" key="5">
    <source>
        <dbReference type="ARBA" id="ARBA00023163"/>
    </source>
</evidence>
<dbReference type="GO" id="GO:0005634">
    <property type="term" value="C:nucleus"/>
    <property type="evidence" value="ECO:0007669"/>
    <property type="project" value="UniProtKB-SubCell"/>
</dbReference>
<evidence type="ECO:0000313" key="10">
    <source>
        <dbReference type="EMBL" id="KAF8411989.1"/>
    </source>
</evidence>
<dbReference type="EMBL" id="JABCRI010000002">
    <property type="protein sequence ID" value="KAF8411989.1"/>
    <property type="molecule type" value="Genomic_DNA"/>
</dbReference>
<evidence type="ECO:0000256" key="3">
    <source>
        <dbReference type="ARBA" id="ARBA00022491"/>
    </source>
</evidence>
<dbReference type="GO" id="GO:0006355">
    <property type="term" value="P:regulation of DNA-templated transcription"/>
    <property type="evidence" value="ECO:0007669"/>
    <property type="project" value="InterPro"/>
</dbReference>
<dbReference type="InterPro" id="IPR033389">
    <property type="entry name" value="AUX/IAA_dom"/>
</dbReference>
<evidence type="ECO:0000256" key="1">
    <source>
        <dbReference type="ARBA" id="ARBA00004123"/>
    </source>
</evidence>
<dbReference type="Pfam" id="PF02309">
    <property type="entry name" value="AUX_IAA"/>
    <property type="match status" value="1"/>
</dbReference>
<keyword evidence="11" id="KW-1185">Reference proteome</keyword>